<feature type="region of interest" description="Disordered" evidence="1">
    <location>
        <begin position="463"/>
        <end position="482"/>
    </location>
</feature>
<organism evidence="4 5">
    <name type="scientific">Apolygus lucorum</name>
    <name type="common">Small green plant bug</name>
    <name type="synonym">Lygocoris lucorum</name>
    <dbReference type="NCBI Taxonomy" id="248454"/>
    <lineage>
        <taxon>Eukaryota</taxon>
        <taxon>Metazoa</taxon>
        <taxon>Ecdysozoa</taxon>
        <taxon>Arthropoda</taxon>
        <taxon>Hexapoda</taxon>
        <taxon>Insecta</taxon>
        <taxon>Pterygota</taxon>
        <taxon>Neoptera</taxon>
        <taxon>Paraneoptera</taxon>
        <taxon>Hemiptera</taxon>
        <taxon>Heteroptera</taxon>
        <taxon>Panheteroptera</taxon>
        <taxon>Cimicomorpha</taxon>
        <taxon>Miridae</taxon>
        <taxon>Mirini</taxon>
        <taxon>Apolygus</taxon>
    </lineage>
</organism>
<gene>
    <name evidence="4" type="ORF">GE061_014680</name>
</gene>
<dbReference type="AlphaFoldDB" id="A0A8S9XL07"/>
<reference evidence="4" key="1">
    <citation type="journal article" date="2021" name="Mol. Ecol. Resour.">
        <title>Apolygus lucorum genome provides insights into omnivorousness and mesophyll feeding.</title>
        <authorList>
            <person name="Liu Y."/>
            <person name="Liu H."/>
            <person name="Wang H."/>
            <person name="Huang T."/>
            <person name="Liu B."/>
            <person name="Yang B."/>
            <person name="Yin L."/>
            <person name="Li B."/>
            <person name="Zhang Y."/>
            <person name="Zhang S."/>
            <person name="Jiang F."/>
            <person name="Zhang X."/>
            <person name="Ren Y."/>
            <person name="Wang B."/>
            <person name="Wang S."/>
            <person name="Lu Y."/>
            <person name="Wu K."/>
            <person name="Fan W."/>
            <person name="Wang G."/>
        </authorList>
    </citation>
    <scope>NUCLEOTIDE SEQUENCE</scope>
    <source>
        <strain evidence="4">12Hb</strain>
    </source>
</reference>
<comment type="caution">
    <text evidence="4">The sequence shown here is derived from an EMBL/GenBank/DDBJ whole genome shotgun (WGS) entry which is preliminary data.</text>
</comment>
<feature type="domain" description="PiggyBac transposable element-derived protein 4 C-terminal zinc-finger" evidence="2">
    <location>
        <begin position="641"/>
        <end position="683"/>
    </location>
</feature>
<feature type="region of interest" description="Disordered" evidence="1">
    <location>
        <begin position="94"/>
        <end position="209"/>
    </location>
</feature>
<evidence type="ECO:0000313" key="5">
    <source>
        <dbReference type="Proteomes" id="UP000466442"/>
    </source>
</evidence>
<dbReference type="Proteomes" id="UP000466442">
    <property type="component" value="Unassembled WGS sequence"/>
</dbReference>
<feature type="compositionally biased region" description="Polar residues" evidence="1">
    <location>
        <begin position="463"/>
        <end position="474"/>
    </location>
</feature>
<feature type="compositionally biased region" description="Pro residues" evidence="1">
    <location>
        <begin position="130"/>
        <end position="140"/>
    </location>
</feature>
<sequence length="692" mass="78486">MSRKKTAEGLLTRSDEMELDDREPRPSTSGTSGTALEKKMSRKRTAEEGPLTRSNDDDEPLLTPVKRHRSGTEDRFLLSNLDAATIQLLMNLEGDSSEEELPEVPIIDIPGIPEEPEIQPLSPLAASLSPKPPAPSPPESSPTTPRQSPLPPQSLPLSQSPPLPSAPLSPERSASASPLPTNYSWSPDPPASRPSFEFSGDSNLLETPEGTSPGHFFDLMFTVGFFNLLVREINSFAAELMCRKVYEQQRRREKGLTPLKKPLIFKWEDVTIEEVKKWLGITFMMGIIKLDRLRDYWTQNEKFSLPFFHGHMSRDRWFSILEALHFAPNEASADPIFKIRPLVTYFHDRMAALINPARKVCIDESLAPWRGRISFRQYLPLKSNKYGIKLYMLTEPDGLIHRFLVYAGAGDVTVSGQGHTTKVIQKMMSGYLGVGRSLFQDNYYNSVDQARALLREKTTVTGTLRPNRVNNPPDSASRKLKRGESVQRWSPDGIYVTKLKDKRDVWTISTEFSGEMVSCEARRGFSRKPQSLVEYNKCMGGIDLLHQHLSYYTPPHRSIKLYKKFGLQIIELMLLNAYFLYRRFSVTSSKLNLYSFRLAIVDHLCGRIPTPTPSRVVQPAHDTIVEKHFPRLHPLPTEPGGRRKQLRCRNCYKRNVVKKATTYCGGCPDEPGLCLDQCFIEYHRELGVKILP</sequence>
<accession>A0A8S9XL07</accession>
<feature type="domain" description="PiggyBac transposable element-derived protein" evidence="3">
    <location>
        <begin position="212"/>
        <end position="578"/>
    </location>
</feature>
<dbReference type="Pfam" id="PF13842">
    <property type="entry name" value="zf-Tnp_2"/>
    <property type="match status" value="1"/>
</dbReference>
<dbReference type="OrthoDB" id="6628858at2759"/>
<dbReference type="InterPro" id="IPR032718">
    <property type="entry name" value="PGBD4_Znf_C"/>
</dbReference>
<name>A0A8S9XL07_APOLU</name>
<evidence type="ECO:0000256" key="1">
    <source>
        <dbReference type="SAM" id="MobiDB-lite"/>
    </source>
</evidence>
<evidence type="ECO:0000259" key="3">
    <source>
        <dbReference type="Pfam" id="PF13843"/>
    </source>
</evidence>
<proteinExistence type="predicted"/>
<dbReference type="PANTHER" id="PTHR46599">
    <property type="entry name" value="PIGGYBAC TRANSPOSABLE ELEMENT-DERIVED PROTEIN 4"/>
    <property type="match status" value="1"/>
</dbReference>
<feature type="compositionally biased region" description="Low complexity" evidence="1">
    <location>
        <begin position="103"/>
        <end position="129"/>
    </location>
</feature>
<dbReference type="EMBL" id="WIXP02000006">
    <property type="protein sequence ID" value="KAF6208938.1"/>
    <property type="molecule type" value="Genomic_DNA"/>
</dbReference>
<feature type="compositionally biased region" description="Pro residues" evidence="1">
    <location>
        <begin position="148"/>
        <end position="167"/>
    </location>
</feature>
<evidence type="ECO:0008006" key="6">
    <source>
        <dbReference type="Google" id="ProtNLM"/>
    </source>
</evidence>
<feature type="compositionally biased region" description="Basic and acidic residues" evidence="1">
    <location>
        <begin position="36"/>
        <end position="47"/>
    </location>
</feature>
<dbReference type="InterPro" id="IPR029526">
    <property type="entry name" value="PGBD"/>
</dbReference>
<evidence type="ECO:0000313" key="4">
    <source>
        <dbReference type="EMBL" id="KAF6208938.1"/>
    </source>
</evidence>
<evidence type="ECO:0000259" key="2">
    <source>
        <dbReference type="Pfam" id="PF13842"/>
    </source>
</evidence>
<keyword evidence="5" id="KW-1185">Reference proteome</keyword>
<feature type="compositionally biased region" description="Low complexity" evidence="1">
    <location>
        <begin position="168"/>
        <end position="180"/>
    </location>
</feature>
<feature type="region of interest" description="Disordered" evidence="1">
    <location>
        <begin position="1"/>
        <end position="75"/>
    </location>
</feature>
<dbReference type="Pfam" id="PF13843">
    <property type="entry name" value="DDE_Tnp_1_7"/>
    <property type="match status" value="1"/>
</dbReference>
<dbReference type="PANTHER" id="PTHR46599:SF3">
    <property type="entry name" value="PIGGYBAC TRANSPOSABLE ELEMENT-DERIVED PROTEIN 4"/>
    <property type="match status" value="1"/>
</dbReference>
<protein>
    <recommendedName>
        <fullName evidence="6">PiggyBac transposable element-derived protein domain-containing protein</fullName>
    </recommendedName>
</protein>